<dbReference type="CDD" id="cd00371">
    <property type="entry name" value="HMA"/>
    <property type="match status" value="1"/>
</dbReference>
<dbReference type="InterPro" id="IPR006121">
    <property type="entry name" value="HMA_dom"/>
</dbReference>
<protein>
    <recommendedName>
        <fullName evidence="2">HMA domain-containing protein</fullName>
    </recommendedName>
</protein>
<dbReference type="Pfam" id="PF00403">
    <property type="entry name" value="HMA"/>
    <property type="match status" value="1"/>
</dbReference>
<dbReference type="PROSITE" id="PS50846">
    <property type="entry name" value="HMA_2"/>
    <property type="match status" value="1"/>
</dbReference>
<feature type="region of interest" description="Disordered" evidence="1">
    <location>
        <begin position="14"/>
        <end position="36"/>
    </location>
</feature>
<proteinExistence type="predicted"/>
<name>A0A1G4G7B6_9BACT</name>
<dbReference type="SUPFAM" id="SSF55008">
    <property type="entry name" value="HMA, heavy metal-associated domain"/>
    <property type="match status" value="1"/>
</dbReference>
<sequence length="123" mass="13413">MVIALFITFASCSSNRSKSGQDAPANAQSEEVAHHDKHALLGVRGSCEMCKERIEKEANSIPGVTSASYNLEKEQLHFHFDESKTSVDAVSKALAAVGHDTERDKAPDDVYDALPGCCKYREL</sequence>
<gene>
    <name evidence="3" type="ORF">ING2E5A_1618</name>
</gene>
<dbReference type="EMBL" id="LT608328">
    <property type="protein sequence ID" value="SCM58021.1"/>
    <property type="molecule type" value="Genomic_DNA"/>
</dbReference>
<accession>A0A1G4G7B6</accession>
<reference evidence="3 4" key="1">
    <citation type="submission" date="2016-08" db="EMBL/GenBank/DDBJ databases">
        <authorList>
            <person name="Seilhamer J.J."/>
        </authorList>
    </citation>
    <scope>NUCLEOTIDE SEQUENCE [LARGE SCALE GENOMIC DNA]</scope>
    <source>
        <strain evidence="3">ING2-E5A</strain>
    </source>
</reference>
<keyword evidence="4" id="KW-1185">Reference proteome</keyword>
<evidence type="ECO:0000313" key="3">
    <source>
        <dbReference type="EMBL" id="SCM58021.1"/>
    </source>
</evidence>
<evidence type="ECO:0000256" key="1">
    <source>
        <dbReference type="SAM" id="MobiDB-lite"/>
    </source>
</evidence>
<dbReference type="KEGG" id="pmuc:ING2E5A_1618"/>
<dbReference type="AlphaFoldDB" id="A0A1G4G7B6"/>
<evidence type="ECO:0000313" key="4">
    <source>
        <dbReference type="Proteomes" id="UP000178485"/>
    </source>
</evidence>
<dbReference type="GO" id="GO:0046872">
    <property type="term" value="F:metal ion binding"/>
    <property type="evidence" value="ECO:0007669"/>
    <property type="project" value="InterPro"/>
</dbReference>
<dbReference type="Proteomes" id="UP000178485">
    <property type="component" value="Chromosome i"/>
</dbReference>
<dbReference type="InterPro" id="IPR036163">
    <property type="entry name" value="HMA_dom_sf"/>
</dbReference>
<organism evidence="3 4">
    <name type="scientific">Petrimonas mucosa</name>
    <dbReference type="NCBI Taxonomy" id="1642646"/>
    <lineage>
        <taxon>Bacteria</taxon>
        <taxon>Pseudomonadati</taxon>
        <taxon>Bacteroidota</taxon>
        <taxon>Bacteroidia</taxon>
        <taxon>Bacteroidales</taxon>
        <taxon>Dysgonomonadaceae</taxon>
        <taxon>Petrimonas</taxon>
    </lineage>
</organism>
<evidence type="ECO:0000259" key="2">
    <source>
        <dbReference type="PROSITE" id="PS50846"/>
    </source>
</evidence>
<dbReference type="STRING" id="1642646.ING2E5A_1618"/>
<feature type="domain" description="HMA" evidence="2">
    <location>
        <begin position="36"/>
        <end position="102"/>
    </location>
</feature>
<dbReference type="Gene3D" id="3.30.70.100">
    <property type="match status" value="1"/>
</dbReference>